<feature type="binding site" evidence="7">
    <location>
        <begin position="825"/>
        <end position="831"/>
    </location>
    <ligand>
        <name>S-adenosyl-L-methionine</name>
        <dbReference type="ChEBI" id="CHEBI:59789"/>
    </ligand>
</feature>
<dbReference type="InterPro" id="IPR054728">
    <property type="entry name" value="RsmB-like_ferredoxin"/>
</dbReference>
<feature type="compositionally biased region" description="Acidic residues" evidence="8">
    <location>
        <begin position="612"/>
        <end position="645"/>
    </location>
</feature>
<dbReference type="GO" id="GO:0003723">
    <property type="term" value="F:RNA binding"/>
    <property type="evidence" value="ECO:0007669"/>
    <property type="project" value="UniProtKB-UniRule"/>
</dbReference>
<proteinExistence type="inferred from homology"/>
<evidence type="ECO:0000256" key="1">
    <source>
        <dbReference type="ARBA" id="ARBA00004604"/>
    </source>
</evidence>
<dbReference type="Proteomes" id="UP000654075">
    <property type="component" value="Unassembled WGS sequence"/>
</dbReference>
<accession>A0A813FZX6</accession>
<dbReference type="GO" id="GO:0000470">
    <property type="term" value="P:maturation of LSU-rRNA"/>
    <property type="evidence" value="ECO:0007669"/>
    <property type="project" value="TreeGrafter"/>
</dbReference>
<dbReference type="InterPro" id="IPR001678">
    <property type="entry name" value="MeTrfase_RsmB-F_NOP2_dom"/>
</dbReference>
<dbReference type="InterPro" id="IPR023267">
    <property type="entry name" value="RCMT"/>
</dbReference>
<dbReference type="Pfam" id="PF22458">
    <property type="entry name" value="RsmF-B_ferredox"/>
    <property type="match status" value="1"/>
</dbReference>
<keyword evidence="3 7" id="KW-0489">Methyltransferase</keyword>
<feature type="binding site" evidence="7">
    <location>
        <position position="893"/>
    </location>
    <ligand>
        <name>S-adenosyl-L-methionine</name>
        <dbReference type="ChEBI" id="CHEBI:59789"/>
    </ligand>
</feature>
<evidence type="ECO:0000256" key="6">
    <source>
        <dbReference type="ARBA" id="ARBA00022884"/>
    </source>
</evidence>
<feature type="non-terminal residue" evidence="10">
    <location>
        <position position="983"/>
    </location>
</feature>
<dbReference type="AlphaFoldDB" id="A0A813FZX6"/>
<dbReference type="EMBL" id="CAJNNV010026419">
    <property type="protein sequence ID" value="CAE8618142.1"/>
    <property type="molecule type" value="Genomic_DNA"/>
</dbReference>
<dbReference type="Pfam" id="PF01189">
    <property type="entry name" value="Methyltr_RsmB-F"/>
    <property type="match status" value="1"/>
</dbReference>
<feature type="region of interest" description="Disordered" evidence="8">
    <location>
        <begin position="532"/>
        <end position="566"/>
    </location>
</feature>
<feature type="region of interest" description="Disordered" evidence="8">
    <location>
        <begin position="498"/>
        <end position="517"/>
    </location>
</feature>
<dbReference type="InterPro" id="IPR029063">
    <property type="entry name" value="SAM-dependent_MTases_sf"/>
</dbReference>
<feature type="domain" description="SAM-dependent MTase RsmB/NOP-type" evidence="9">
    <location>
        <begin position="733"/>
        <end position="983"/>
    </location>
</feature>
<feature type="active site" description="Nucleophile" evidence="7">
    <location>
        <position position="950"/>
    </location>
</feature>
<evidence type="ECO:0000256" key="3">
    <source>
        <dbReference type="ARBA" id="ARBA00022603"/>
    </source>
</evidence>
<evidence type="ECO:0000256" key="7">
    <source>
        <dbReference type="PROSITE-ProRule" id="PRU01023"/>
    </source>
</evidence>
<evidence type="ECO:0000313" key="10">
    <source>
        <dbReference type="EMBL" id="CAE8618142.1"/>
    </source>
</evidence>
<dbReference type="OrthoDB" id="427002at2759"/>
<dbReference type="GO" id="GO:0005730">
    <property type="term" value="C:nucleolus"/>
    <property type="evidence" value="ECO:0007669"/>
    <property type="project" value="UniProtKB-SubCell"/>
</dbReference>
<dbReference type="GO" id="GO:0009383">
    <property type="term" value="F:rRNA (cytosine-C5-)-methyltransferase activity"/>
    <property type="evidence" value="ECO:0007669"/>
    <property type="project" value="TreeGrafter"/>
</dbReference>
<comment type="subcellular location">
    <subcellularLocation>
        <location evidence="1">Nucleus</location>
        <location evidence="1">Nucleolus</location>
    </subcellularLocation>
</comment>
<feature type="compositionally biased region" description="Low complexity" evidence="8">
    <location>
        <begin position="304"/>
        <end position="329"/>
    </location>
</feature>
<feature type="region of interest" description="Disordered" evidence="8">
    <location>
        <begin position="63"/>
        <end position="151"/>
    </location>
</feature>
<evidence type="ECO:0000256" key="2">
    <source>
        <dbReference type="ARBA" id="ARBA00022517"/>
    </source>
</evidence>
<evidence type="ECO:0000313" key="11">
    <source>
        <dbReference type="Proteomes" id="UP000654075"/>
    </source>
</evidence>
<protein>
    <recommendedName>
        <fullName evidence="9">SAM-dependent MTase RsmB/NOP-type domain-containing protein</fullName>
    </recommendedName>
</protein>
<dbReference type="PROSITE" id="PS51686">
    <property type="entry name" value="SAM_MT_RSMB_NOP"/>
    <property type="match status" value="1"/>
</dbReference>
<dbReference type="SUPFAM" id="SSF53335">
    <property type="entry name" value="S-adenosyl-L-methionine-dependent methyltransferases"/>
    <property type="match status" value="1"/>
</dbReference>
<dbReference type="PRINTS" id="PR02012">
    <property type="entry name" value="RCMTNOP2"/>
</dbReference>
<dbReference type="InterPro" id="IPR049560">
    <property type="entry name" value="MeTrfase_RsmB-F_NOP2_cat"/>
</dbReference>
<evidence type="ECO:0000256" key="5">
    <source>
        <dbReference type="ARBA" id="ARBA00022691"/>
    </source>
</evidence>
<feature type="compositionally biased region" description="Low complexity" evidence="8">
    <location>
        <begin position="79"/>
        <end position="125"/>
    </location>
</feature>
<sequence>MAALRRLPGQMQVAALAPQHFRLLIVGMAHGSEAGAAALHRLLEDFRPSAIFLELDRQDFATLQPSGGGLPAAPPEPPSASYGGNNTNTNNNNNKNTNNSNSNSNSNNGNNNTSNSNNTNNSNNNGVGGGSSGSRAPRAPRFAAREGGSAEAASPECAIAIAWARAQNPVSTNRGRGWLPFAGSATRGCEIYPVDREQLATRRRLAHRLALQPMQMIRARRYWGDVPHGDGPELAEWREQLRAECPALHEVLLEERDEFMAYKILLRLDERLERQGYSRIIADPDCRAEHRREESVCNHQATASSQENHSSINNNSNTTTTTSNNNNNKNHADSSRSHACANSSGPSEPGADTEWELGGRLRHLAARESALLGAALRWTLEEKPQLPQQGSAELQGAGLWASPEWAEGMTRPEVPPVTEHVLVLCGPAHVSGLRDRLSAALGGEGGAGHRRFLAENAAVLPRLLLNAGSWPWEPSPPGSSREAAWAKAAEESLIVGYGDNREPPSPPEGRPWAPSRAPLWLSSGMGPLATLGDGLWRQLSGDRGAEKSSSPRLPRDRAPPLGMRGGPLFVHERLRELSRKPLPMWPVFLAAYVAGLGEAEENEEDLGRGSGDEDDDDEDQDDEGEEEEVADDDGVLGGMDDDAEAADQNHGSRILARIAEGTQPTDLNALKQQIQDDAALLTEWRKAKQMGDKRSREEVFKNLVQNCSTYFGYSEELAEYFLQMFSAEQAIKFFEANEQHRPLTIRTNSLKARRSSLMQALTQRKVSVDPVGTWTKVGLKVYSSQVPVGATPEYLGGHYMIQSASSFVPVMALAPQQDEVILDMAAAPGGKTTYIGQLMRNTGTLFANDLRRDRCKALVANVHRMGLTNVIVTNLDGKKLSDKLPKLDRVLLDAPCTGSGIISRDPSVKVKRGLKDFENHSALQKELLLCAIDMVDAGSKTGGYVVYSTCSVSVEENEAVIQHALNTRSVELVSFSSAVGKPT</sequence>
<name>A0A813FZX6_POLGL</name>
<keyword evidence="6 7" id="KW-0694">RNA-binding</keyword>
<evidence type="ECO:0000259" key="9">
    <source>
        <dbReference type="PROSITE" id="PS51686"/>
    </source>
</evidence>
<organism evidence="10 11">
    <name type="scientific">Polarella glacialis</name>
    <name type="common">Dinoflagellate</name>
    <dbReference type="NCBI Taxonomy" id="89957"/>
    <lineage>
        <taxon>Eukaryota</taxon>
        <taxon>Sar</taxon>
        <taxon>Alveolata</taxon>
        <taxon>Dinophyceae</taxon>
        <taxon>Suessiales</taxon>
        <taxon>Suessiaceae</taxon>
        <taxon>Polarella</taxon>
    </lineage>
</organism>
<dbReference type="PANTHER" id="PTHR22807">
    <property type="entry name" value="NOP2 YEAST -RELATED NOL1/NOP2/FMU SUN DOMAIN-CONTAINING"/>
    <property type="match status" value="1"/>
</dbReference>
<dbReference type="PRINTS" id="PR02008">
    <property type="entry name" value="RCMTFAMILY"/>
</dbReference>
<feature type="region of interest" description="Disordered" evidence="8">
    <location>
        <begin position="599"/>
        <end position="649"/>
    </location>
</feature>
<keyword evidence="5 7" id="KW-0949">S-adenosyl-L-methionine</keyword>
<dbReference type="InterPro" id="IPR023273">
    <property type="entry name" value="RCMT_NOP2"/>
</dbReference>
<dbReference type="PANTHER" id="PTHR22807:SF30">
    <property type="entry name" value="28S RRNA (CYTOSINE(4447)-C(5))-METHYLTRANSFERASE-RELATED"/>
    <property type="match status" value="1"/>
</dbReference>
<feature type="region of interest" description="Disordered" evidence="8">
    <location>
        <begin position="297"/>
        <end position="354"/>
    </location>
</feature>
<keyword evidence="4 7" id="KW-0808">Transferase</keyword>
<dbReference type="Gene3D" id="3.30.70.1170">
    <property type="entry name" value="Sun protein, domain 3"/>
    <property type="match status" value="1"/>
</dbReference>
<comment type="similarity">
    <text evidence="7">Belongs to the class I-like SAM-binding methyltransferase superfamily. RsmB/NOP family.</text>
</comment>
<reference evidence="10" key="1">
    <citation type="submission" date="2021-02" db="EMBL/GenBank/DDBJ databases">
        <authorList>
            <person name="Dougan E. K."/>
            <person name="Rhodes N."/>
            <person name="Thang M."/>
            <person name="Chan C."/>
        </authorList>
    </citation>
    <scope>NUCLEOTIDE SEQUENCE</scope>
</reference>
<evidence type="ECO:0000256" key="4">
    <source>
        <dbReference type="ARBA" id="ARBA00022679"/>
    </source>
</evidence>
<comment type="caution">
    <text evidence="10">The sequence shown here is derived from an EMBL/GenBank/DDBJ whole genome shotgun (WGS) entry which is preliminary data.</text>
</comment>
<dbReference type="GO" id="GO:0070475">
    <property type="term" value="P:rRNA base methylation"/>
    <property type="evidence" value="ECO:0007669"/>
    <property type="project" value="TreeGrafter"/>
</dbReference>
<dbReference type="Gene3D" id="3.40.50.150">
    <property type="entry name" value="Vaccinia Virus protein VP39"/>
    <property type="match status" value="1"/>
</dbReference>
<feature type="binding site" evidence="7">
    <location>
        <position position="876"/>
    </location>
    <ligand>
        <name>S-adenosyl-L-methionine</name>
        <dbReference type="ChEBI" id="CHEBI:59789"/>
    </ligand>
</feature>
<feature type="binding site" evidence="7">
    <location>
        <position position="849"/>
    </location>
    <ligand>
        <name>S-adenosyl-L-methionine</name>
        <dbReference type="ChEBI" id="CHEBI:59789"/>
    </ligand>
</feature>
<feature type="compositionally biased region" description="Low complexity" evidence="8">
    <location>
        <begin position="133"/>
        <end position="151"/>
    </location>
</feature>
<dbReference type="OMA" id="LGGHYMI"/>
<dbReference type="InterPro" id="IPR011023">
    <property type="entry name" value="Nop2p"/>
</dbReference>
<keyword evidence="11" id="KW-1185">Reference proteome</keyword>
<gene>
    <name evidence="10" type="ORF">PGLA1383_LOCUS35788</name>
</gene>
<dbReference type="NCBIfam" id="TIGR00446">
    <property type="entry name" value="nop2p"/>
    <property type="match status" value="1"/>
</dbReference>
<keyword evidence="2" id="KW-0690">Ribosome biogenesis</keyword>
<evidence type="ECO:0000256" key="8">
    <source>
        <dbReference type="SAM" id="MobiDB-lite"/>
    </source>
</evidence>